<protein>
    <submittedName>
        <fullName evidence="3">Rv3654c family TadE-like protein</fullName>
    </submittedName>
</protein>
<dbReference type="InterPro" id="IPR028087">
    <property type="entry name" value="Tad_N"/>
</dbReference>
<sequence length="135" mass="13817">MVAIRREIGAGVRGEKGQRGSATIWTVGLMALVFAVAAAIVFAGMARVARHRAQSAADLSALAAARLAFADPGRSCVRASSLATDNEARVTRCSLGDGGIADIEVTMEVSLPLRGPVAITARARAGPVHITDPGP</sequence>
<keyword evidence="1" id="KW-0472">Membrane</keyword>
<evidence type="ECO:0000313" key="4">
    <source>
        <dbReference type="Proteomes" id="UP001589610"/>
    </source>
</evidence>
<keyword evidence="4" id="KW-1185">Reference proteome</keyword>
<dbReference type="RefSeq" id="WP_344742768.1">
    <property type="nucleotide sequence ID" value="NZ_BAAAWW010000006.1"/>
</dbReference>
<feature type="domain" description="Putative Flp pilus-assembly TadG-like N-terminal" evidence="2">
    <location>
        <begin position="20"/>
        <end position="66"/>
    </location>
</feature>
<proteinExistence type="predicted"/>
<keyword evidence="1" id="KW-1133">Transmembrane helix</keyword>
<evidence type="ECO:0000259" key="2">
    <source>
        <dbReference type="Pfam" id="PF13400"/>
    </source>
</evidence>
<evidence type="ECO:0000313" key="3">
    <source>
        <dbReference type="EMBL" id="MFB9674969.1"/>
    </source>
</evidence>
<dbReference type="Pfam" id="PF13400">
    <property type="entry name" value="Tad"/>
    <property type="match status" value="1"/>
</dbReference>
<name>A0ABV5T7B4_9ACTN</name>
<feature type="transmembrane region" description="Helical" evidence="1">
    <location>
        <begin position="22"/>
        <end position="45"/>
    </location>
</feature>
<dbReference type="NCBIfam" id="TIGR03816">
    <property type="entry name" value="tadE_like_DECH"/>
    <property type="match status" value="1"/>
</dbReference>
<accession>A0ABV5T7B4</accession>
<comment type="caution">
    <text evidence="3">The sequence shown here is derived from an EMBL/GenBank/DDBJ whole genome shotgun (WGS) entry which is preliminary data.</text>
</comment>
<dbReference type="InterPro" id="IPR021202">
    <property type="entry name" value="Rv3654c-like"/>
</dbReference>
<dbReference type="Proteomes" id="UP001589610">
    <property type="component" value="Unassembled WGS sequence"/>
</dbReference>
<evidence type="ECO:0000256" key="1">
    <source>
        <dbReference type="SAM" id="Phobius"/>
    </source>
</evidence>
<dbReference type="EMBL" id="JBHMBS010000002">
    <property type="protein sequence ID" value="MFB9674969.1"/>
    <property type="molecule type" value="Genomic_DNA"/>
</dbReference>
<organism evidence="3 4">
    <name type="scientific">Streptosporangium vulgare</name>
    <dbReference type="NCBI Taxonomy" id="46190"/>
    <lineage>
        <taxon>Bacteria</taxon>
        <taxon>Bacillati</taxon>
        <taxon>Actinomycetota</taxon>
        <taxon>Actinomycetes</taxon>
        <taxon>Streptosporangiales</taxon>
        <taxon>Streptosporangiaceae</taxon>
        <taxon>Streptosporangium</taxon>
    </lineage>
</organism>
<reference evidence="3 4" key="1">
    <citation type="submission" date="2024-09" db="EMBL/GenBank/DDBJ databases">
        <authorList>
            <person name="Sun Q."/>
            <person name="Mori K."/>
        </authorList>
    </citation>
    <scope>NUCLEOTIDE SEQUENCE [LARGE SCALE GENOMIC DNA]</scope>
    <source>
        <strain evidence="3 4">JCM 3028</strain>
    </source>
</reference>
<keyword evidence="1" id="KW-0812">Transmembrane</keyword>
<gene>
    <name evidence="3" type="ORF">ACFFRH_05670</name>
</gene>